<feature type="domain" description="HTH araC/xylS-type" evidence="4">
    <location>
        <begin position="177"/>
        <end position="275"/>
    </location>
</feature>
<dbReference type="Gene3D" id="1.10.10.60">
    <property type="entry name" value="Homeodomain-like"/>
    <property type="match status" value="1"/>
</dbReference>
<dbReference type="KEGG" id="pyg:AWM70_00405"/>
<evidence type="ECO:0000256" key="1">
    <source>
        <dbReference type="ARBA" id="ARBA00023015"/>
    </source>
</evidence>
<keyword evidence="6" id="KW-1185">Reference proteome</keyword>
<dbReference type="PANTHER" id="PTHR43280">
    <property type="entry name" value="ARAC-FAMILY TRANSCRIPTIONAL REGULATOR"/>
    <property type="match status" value="1"/>
</dbReference>
<gene>
    <name evidence="5" type="ORF">AWM70_00405</name>
</gene>
<evidence type="ECO:0000256" key="3">
    <source>
        <dbReference type="ARBA" id="ARBA00023163"/>
    </source>
</evidence>
<name>A0A1B1MVP0_9BACL</name>
<dbReference type="RefSeq" id="WP_068693353.1">
    <property type="nucleotide sequence ID" value="NZ_CP014167.1"/>
</dbReference>
<sequence>MPQRDRYKQRTVNIEFAAVEDFLGLPYPERHTLIFLTSGSLKAVLNDRPIAVHAPGILCLTGNDKVQVLETTGVAAQSFRFHLDFLNSTVLSETKDFPAVPRIGTGLSLFQQDQGCYGVSRITETAYPFLFEWFFILGMEVQAQSDSLWACRIKRYLIQILGLLEELNQHREHSPVDAVLDYIHTHYSRKISLEDLTNCAHLNRVTLNKRFQERCGSTAMGYLLSYRLKVARDLLTHTDMSLNDIARSTGFEYDTYFIKQFTAKLGMSPTTYRVTSRKLAGAL</sequence>
<dbReference type="InterPro" id="IPR018062">
    <property type="entry name" value="HTH_AraC-typ_CS"/>
</dbReference>
<dbReference type="SUPFAM" id="SSF46689">
    <property type="entry name" value="Homeodomain-like"/>
    <property type="match status" value="2"/>
</dbReference>
<dbReference type="EMBL" id="CP014167">
    <property type="protein sequence ID" value="ANS73234.1"/>
    <property type="molecule type" value="Genomic_DNA"/>
</dbReference>
<evidence type="ECO:0000256" key="2">
    <source>
        <dbReference type="ARBA" id="ARBA00023125"/>
    </source>
</evidence>
<keyword evidence="2" id="KW-0238">DNA-binding</keyword>
<dbReference type="GO" id="GO:0003700">
    <property type="term" value="F:DNA-binding transcription factor activity"/>
    <property type="evidence" value="ECO:0007669"/>
    <property type="project" value="InterPro"/>
</dbReference>
<dbReference type="PANTHER" id="PTHR43280:SF2">
    <property type="entry name" value="HTH-TYPE TRANSCRIPTIONAL REGULATOR EXSA"/>
    <property type="match status" value="1"/>
</dbReference>
<dbReference type="AlphaFoldDB" id="A0A1B1MVP0"/>
<dbReference type="InterPro" id="IPR018060">
    <property type="entry name" value="HTH_AraC"/>
</dbReference>
<evidence type="ECO:0000259" key="4">
    <source>
        <dbReference type="PROSITE" id="PS01124"/>
    </source>
</evidence>
<dbReference type="InterPro" id="IPR009057">
    <property type="entry name" value="Homeodomain-like_sf"/>
</dbReference>
<dbReference type="Pfam" id="PF12833">
    <property type="entry name" value="HTH_18"/>
    <property type="match status" value="1"/>
</dbReference>
<keyword evidence="1" id="KW-0805">Transcription regulation</keyword>
<protein>
    <submittedName>
        <fullName evidence="5">AraC family transcriptional regulator</fullName>
    </submittedName>
</protein>
<keyword evidence="3" id="KW-0804">Transcription</keyword>
<dbReference type="PROSITE" id="PS01124">
    <property type="entry name" value="HTH_ARAC_FAMILY_2"/>
    <property type="match status" value="1"/>
</dbReference>
<organism evidence="5 6">
    <name type="scientific">Paenibacillus yonginensis</name>
    <dbReference type="NCBI Taxonomy" id="1462996"/>
    <lineage>
        <taxon>Bacteria</taxon>
        <taxon>Bacillati</taxon>
        <taxon>Bacillota</taxon>
        <taxon>Bacilli</taxon>
        <taxon>Bacillales</taxon>
        <taxon>Paenibacillaceae</taxon>
        <taxon>Paenibacillus</taxon>
    </lineage>
</organism>
<evidence type="ECO:0000313" key="5">
    <source>
        <dbReference type="EMBL" id="ANS73234.1"/>
    </source>
</evidence>
<reference evidence="5 6" key="1">
    <citation type="submission" date="2016-01" db="EMBL/GenBank/DDBJ databases">
        <title>Complete Genome Sequence of Paenibacillus yonginensis DCY84, a novel Plant Growth-Promoting Bacteria with Elicitation of Induced Systemic Resistance.</title>
        <authorList>
            <person name="Kim Y.J."/>
            <person name="Yang D.C."/>
            <person name="Sukweenadhi J."/>
        </authorList>
    </citation>
    <scope>NUCLEOTIDE SEQUENCE [LARGE SCALE GENOMIC DNA]</scope>
    <source>
        <strain evidence="5 6">DCY84</strain>
    </source>
</reference>
<proteinExistence type="predicted"/>
<dbReference type="OrthoDB" id="9778008at2"/>
<dbReference type="PROSITE" id="PS00041">
    <property type="entry name" value="HTH_ARAC_FAMILY_1"/>
    <property type="match status" value="1"/>
</dbReference>
<dbReference type="GO" id="GO:0043565">
    <property type="term" value="F:sequence-specific DNA binding"/>
    <property type="evidence" value="ECO:0007669"/>
    <property type="project" value="InterPro"/>
</dbReference>
<dbReference type="STRING" id="1462996.AWM70_00405"/>
<evidence type="ECO:0000313" key="6">
    <source>
        <dbReference type="Proteomes" id="UP000092573"/>
    </source>
</evidence>
<dbReference type="Proteomes" id="UP000092573">
    <property type="component" value="Chromosome"/>
</dbReference>
<accession>A0A1B1MVP0</accession>
<dbReference type="SMART" id="SM00342">
    <property type="entry name" value="HTH_ARAC"/>
    <property type="match status" value="1"/>
</dbReference>